<dbReference type="EMBL" id="LKLP01000051">
    <property type="protein sequence ID" value="KSU11160.1"/>
    <property type="molecule type" value="Genomic_DNA"/>
</dbReference>
<evidence type="ECO:0000313" key="1">
    <source>
        <dbReference type="EMBL" id="KSU11160.1"/>
    </source>
</evidence>
<gene>
    <name evidence="1" type="ORF">LMG8520_0846</name>
</gene>
<sequence length="44" mass="4956">MASFSPIKKGVLTDTLINYYFDIYLKESLKACLIIASHSLKDFG</sequence>
<comment type="caution">
    <text evidence="1">The sequence shown here is derived from an EMBL/GenBank/DDBJ whole genome shotgun (WGS) entry which is preliminary data.</text>
</comment>
<accession>A0A0V8DCA1</accession>
<dbReference type="AlphaFoldDB" id="A0A0V8DCA1"/>
<protein>
    <submittedName>
        <fullName evidence="1">Uncharacterized protein</fullName>
    </submittedName>
</protein>
<dbReference type="Proteomes" id="UP000054230">
    <property type="component" value="Unassembled WGS sequence"/>
</dbReference>
<evidence type="ECO:0000313" key="2">
    <source>
        <dbReference type="Proteomes" id="UP000054230"/>
    </source>
</evidence>
<reference evidence="2" key="1">
    <citation type="submission" date="2015-10" db="EMBL/GenBank/DDBJ databases">
        <title>Draft Genome Sequences of 11 Lactococcus lactis subspecies cremoris strains.</title>
        <authorList>
            <person name="Wels M."/>
            <person name="Backus L."/>
            <person name="Boekhorst J."/>
            <person name="Dijkstra A."/>
            <person name="Beerthuizen M."/>
            <person name="Kelly W."/>
            <person name="Siezen R."/>
            <person name="Bachmann H."/>
            <person name="Van Hijum S."/>
        </authorList>
    </citation>
    <scope>NUCLEOTIDE SEQUENCE [LARGE SCALE GENOMIC DNA]</scope>
    <source>
        <strain evidence="2">LMG8520</strain>
    </source>
</reference>
<organism evidence="1 2">
    <name type="scientific">Lactococcus lactis subsp. lactis</name>
    <name type="common">Streptococcus lactis</name>
    <dbReference type="NCBI Taxonomy" id="1360"/>
    <lineage>
        <taxon>Bacteria</taxon>
        <taxon>Bacillati</taxon>
        <taxon>Bacillota</taxon>
        <taxon>Bacilli</taxon>
        <taxon>Lactobacillales</taxon>
        <taxon>Streptococcaceae</taxon>
        <taxon>Lactococcus</taxon>
    </lineage>
</organism>
<proteinExistence type="predicted"/>
<name>A0A0V8DCA1_LACLL</name>